<keyword evidence="2" id="KW-0285">Flavoprotein</keyword>
<dbReference type="PANTHER" id="PTHR43014">
    <property type="entry name" value="MERCURIC REDUCTASE"/>
    <property type="match status" value="1"/>
</dbReference>
<dbReference type="InterPro" id="IPR001100">
    <property type="entry name" value="Pyr_nuc-diS_OxRdtase"/>
</dbReference>
<protein>
    <submittedName>
        <fullName evidence="6">Uncharacterized protein</fullName>
    </submittedName>
</protein>
<feature type="domain" description="Pyridine nucleotide-disulphide oxidoreductase dimerisation" evidence="4">
    <location>
        <begin position="384"/>
        <end position="491"/>
    </location>
</feature>
<dbReference type="EMBL" id="JBFTWV010000131">
    <property type="protein sequence ID" value="KAL2785893.1"/>
    <property type="molecule type" value="Genomic_DNA"/>
</dbReference>
<dbReference type="SUPFAM" id="SSF51905">
    <property type="entry name" value="FAD/NAD(P)-binding domain"/>
    <property type="match status" value="1"/>
</dbReference>
<gene>
    <name evidence="6" type="ORF">BJX66DRAFT_342664</name>
</gene>
<evidence type="ECO:0000313" key="6">
    <source>
        <dbReference type="EMBL" id="KAL2785893.1"/>
    </source>
</evidence>
<evidence type="ECO:0000313" key="7">
    <source>
        <dbReference type="Proteomes" id="UP001610563"/>
    </source>
</evidence>
<dbReference type="Gene3D" id="3.50.50.60">
    <property type="entry name" value="FAD/NAD(P)-binding domain"/>
    <property type="match status" value="2"/>
</dbReference>
<evidence type="ECO:0000256" key="1">
    <source>
        <dbReference type="ARBA" id="ARBA00007532"/>
    </source>
</evidence>
<dbReference type="PIRSF" id="PIRSF000350">
    <property type="entry name" value="Mercury_reductase_MerA"/>
    <property type="match status" value="1"/>
</dbReference>
<feature type="domain" description="FAD/NAD(P)-binding" evidence="5">
    <location>
        <begin position="27"/>
        <end position="344"/>
    </location>
</feature>
<evidence type="ECO:0000259" key="4">
    <source>
        <dbReference type="Pfam" id="PF02852"/>
    </source>
</evidence>
<reference evidence="6 7" key="1">
    <citation type="submission" date="2024-07" db="EMBL/GenBank/DDBJ databases">
        <title>Section-level genome sequencing and comparative genomics of Aspergillus sections Usti and Cavernicolus.</title>
        <authorList>
            <consortium name="Lawrence Berkeley National Laboratory"/>
            <person name="Nybo J.L."/>
            <person name="Vesth T.C."/>
            <person name="Theobald S."/>
            <person name="Frisvad J.C."/>
            <person name="Larsen T.O."/>
            <person name="Kjaerboelling I."/>
            <person name="Rothschild-Mancinelli K."/>
            <person name="Lyhne E.K."/>
            <person name="Kogle M.E."/>
            <person name="Barry K."/>
            <person name="Clum A."/>
            <person name="Na H."/>
            <person name="Ledsgaard L."/>
            <person name="Lin J."/>
            <person name="Lipzen A."/>
            <person name="Kuo A."/>
            <person name="Riley R."/>
            <person name="Mondo S."/>
            <person name="Labutti K."/>
            <person name="Haridas S."/>
            <person name="Pangalinan J."/>
            <person name="Salamov A.A."/>
            <person name="Simmons B.A."/>
            <person name="Magnuson J.K."/>
            <person name="Chen J."/>
            <person name="Drula E."/>
            <person name="Henrissat B."/>
            <person name="Wiebenga A."/>
            <person name="Lubbers R.J."/>
            <person name="Gomes A.C."/>
            <person name="Makela M.R."/>
            <person name="Stajich J."/>
            <person name="Grigoriev I.V."/>
            <person name="Mortensen U.H."/>
            <person name="De Vries R.P."/>
            <person name="Baker S.E."/>
            <person name="Andersen M.R."/>
        </authorList>
    </citation>
    <scope>NUCLEOTIDE SEQUENCE [LARGE SCALE GENOMIC DNA]</scope>
    <source>
        <strain evidence="6 7">CBS 209.92</strain>
    </source>
</reference>
<comment type="similarity">
    <text evidence="1">Belongs to the class-I pyridine nucleotide-disulfide oxidoreductase family.</text>
</comment>
<evidence type="ECO:0000256" key="2">
    <source>
        <dbReference type="ARBA" id="ARBA00022630"/>
    </source>
</evidence>
<keyword evidence="3" id="KW-0274">FAD</keyword>
<dbReference type="PANTHER" id="PTHR43014:SF2">
    <property type="entry name" value="MERCURIC REDUCTASE"/>
    <property type="match status" value="1"/>
</dbReference>
<dbReference type="Proteomes" id="UP001610563">
    <property type="component" value="Unassembled WGS sequence"/>
</dbReference>
<dbReference type="InterPro" id="IPR016156">
    <property type="entry name" value="FAD/NAD-linked_Rdtase_dimer_sf"/>
</dbReference>
<dbReference type="Gene3D" id="3.30.390.30">
    <property type="match status" value="1"/>
</dbReference>
<dbReference type="Pfam" id="PF07992">
    <property type="entry name" value="Pyr_redox_2"/>
    <property type="match status" value="1"/>
</dbReference>
<proteinExistence type="inferred from homology"/>
<dbReference type="PRINTS" id="PR00411">
    <property type="entry name" value="PNDRDTASEI"/>
</dbReference>
<dbReference type="Pfam" id="PF02852">
    <property type="entry name" value="Pyr_redox_dim"/>
    <property type="match status" value="1"/>
</dbReference>
<accession>A0ABR4FSC2</accession>
<keyword evidence="7" id="KW-1185">Reference proteome</keyword>
<comment type="caution">
    <text evidence="6">The sequence shown here is derived from an EMBL/GenBank/DDBJ whole genome shotgun (WGS) entry which is preliminary data.</text>
</comment>
<organism evidence="6 7">
    <name type="scientific">Aspergillus keveii</name>
    <dbReference type="NCBI Taxonomy" id="714993"/>
    <lineage>
        <taxon>Eukaryota</taxon>
        <taxon>Fungi</taxon>
        <taxon>Dikarya</taxon>
        <taxon>Ascomycota</taxon>
        <taxon>Pezizomycotina</taxon>
        <taxon>Eurotiomycetes</taxon>
        <taxon>Eurotiomycetidae</taxon>
        <taxon>Eurotiales</taxon>
        <taxon>Aspergillaceae</taxon>
        <taxon>Aspergillus</taxon>
        <taxon>Aspergillus subgen. Nidulantes</taxon>
    </lineage>
</organism>
<evidence type="ECO:0000256" key="3">
    <source>
        <dbReference type="ARBA" id="ARBA00022827"/>
    </source>
</evidence>
<dbReference type="InterPro" id="IPR004099">
    <property type="entry name" value="Pyr_nucl-diS_OxRdtase_dimer"/>
</dbReference>
<dbReference type="InterPro" id="IPR023753">
    <property type="entry name" value="FAD/NAD-binding_dom"/>
</dbReference>
<name>A0ABR4FSC2_9EURO</name>
<sequence length="497" mass="52782">MSPRPAPRNINLHPENHTPKTLTQTTFDVIVLGSGPVGRALATQTAASGLSSIIVEAELYGGDCPFWACIPSKALLRPAETLAATRQISGAKELVAEHPTVVVQGVLSRRDIFTNRWDDTAILDLSLSQKNCTIVRGRGELLGERSIAVKNVNGEEVVLTANHAVVLATGSDPIIPDIPGLEEIQFWTPREATSADYVPEHLVIIGAGPVGTEMASAYAGYGGKVTLLSSSAEILPGQEPQAGRLVRETLQDANVDVRVSVRATRVQKNADDTVTIVLSNGSTVSGSTLLIATGRTPRTHGIGLERLAISPRLEVDGSLVVTAAGGTWLYAIGDANRLSPTTHMGSYQARIAASAIVARAQSAIGPLDTSPWSKFSYTADEKAVSRVNFTDPNVAHVGLTVAEAKEKGIKVRAVEADFQFPGAWVHAEFNYKGWANWVIDSEKNTLVGATFVGREAADLVHASTVAIVGEVPLDRLRHAIPAFPTVSEIYTALYAAL</sequence>
<evidence type="ECO:0000259" key="5">
    <source>
        <dbReference type="Pfam" id="PF07992"/>
    </source>
</evidence>
<dbReference type="InterPro" id="IPR036188">
    <property type="entry name" value="FAD/NAD-bd_sf"/>
</dbReference>
<dbReference type="SUPFAM" id="SSF55424">
    <property type="entry name" value="FAD/NAD-linked reductases, dimerisation (C-terminal) domain"/>
    <property type="match status" value="1"/>
</dbReference>
<dbReference type="PRINTS" id="PR00368">
    <property type="entry name" value="FADPNR"/>
</dbReference>